<dbReference type="OrthoDB" id="9795582at2"/>
<protein>
    <submittedName>
        <fullName evidence="10">PTS system, mannose-specific IID component</fullName>
    </submittedName>
</protein>
<feature type="transmembrane region" description="Helical" evidence="9">
    <location>
        <begin position="123"/>
        <end position="147"/>
    </location>
</feature>
<evidence type="ECO:0000313" key="11">
    <source>
        <dbReference type="Proteomes" id="UP000198828"/>
    </source>
</evidence>
<evidence type="ECO:0000256" key="9">
    <source>
        <dbReference type="SAM" id="Phobius"/>
    </source>
</evidence>
<dbReference type="GO" id="GO:0009401">
    <property type="term" value="P:phosphoenolpyruvate-dependent sugar phosphotransferase system"/>
    <property type="evidence" value="ECO:0007669"/>
    <property type="project" value="UniProtKB-KW"/>
</dbReference>
<evidence type="ECO:0000313" key="10">
    <source>
        <dbReference type="EMBL" id="SDW78508.1"/>
    </source>
</evidence>
<sequence length="275" mass="29964">MVADNKKISKRDLKKVFWRSNLHQGSWNFERMQNLGFCYSMIPVIDKLYDGDEKKKALKRHLEFFNTQPFVTAPILGLTIAMEEEKAAGADIDDGAINGIKVGLMGPLAGVGDPIFWGTLRPVLAALGATFALTGSLLGPLIFFIGFNLVRLAVRWYGIDYGYKKGMDVMKDIAGNALQKITEGASILGLFVMGALVNQWTNINIGGVVSEVTMQDGTHVVTTVQDILDQLMPGLAALLLTFTCMRLLKKKVSPLVLILGLFVVGIVGYALGILV</sequence>
<evidence type="ECO:0000256" key="7">
    <source>
        <dbReference type="ARBA" id="ARBA00022989"/>
    </source>
</evidence>
<keyword evidence="4" id="KW-0762">Sugar transport</keyword>
<dbReference type="EMBL" id="FNNG01000004">
    <property type="protein sequence ID" value="SDW78508.1"/>
    <property type="molecule type" value="Genomic_DNA"/>
</dbReference>
<evidence type="ECO:0000256" key="2">
    <source>
        <dbReference type="ARBA" id="ARBA00022448"/>
    </source>
</evidence>
<keyword evidence="3" id="KW-1003">Cell membrane</keyword>
<dbReference type="PROSITE" id="PS51108">
    <property type="entry name" value="PTS_EIID"/>
    <property type="match status" value="1"/>
</dbReference>
<comment type="subcellular location">
    <subcellularLocation>
        <location evidence="1">Cell membrane</location>
        <topology evidence="1">Multi-pass membrane protein</topology>
    </subcellularLocation>
</comment>
<dbReference type="GO" id="GO:0005886">
    <property type="term" value="C:plasma membrane"/>
    <property type="evidence" value="ECO:0007669"/>
    <property type="project" value="UniProtKB-SubCell"/>
</dbReference>
<dbReference type="InterPro" id="IPR004704">
    <property type="entry name" value="PTS_IID_man"/>
</dbReference>
<dbReference type="Proteomes" id="UP000198828">
    <property type="component" value="Unassembled WGS sequence"/>
</dbReference>
<name>A0A1H2WDA2_9FIRM</name>
<dbReference type="PANTHER" id="PTHR32502:SF5">
    <property type="entry name" value="N-ACETYLGALACTOSAMINE PERMEASE IID COMPONENT-RELATED"/>
    <property type="match status" value="1"/>
</dbReference>
<evidence type="ECO:0000256" key="6">
    <source>
        <dbReference type="ARBA" id="ARBA00022692"/>
    </source>
</evidence>
<evidence type="ECO:0000256" key="1">
    <source>
        <dbReference type="ARBA" id="ARBA00004651"/>
    </source>
</evidence>
<dbReference type="RefSeq" id="WP_093751843.1">
    <property type="nucleotide sequence ID" value="NZ_FNNG01000004.1"/>
</dbReference>
<dbReference type="NCBIfam" id="NF008315">
    <property type="entry name" value="PRK11103.1"/>
    <property type="match status" value="1"/>
</dbReference>
<keyword evidence="5" id="KW-0598">Phosphotransferase system</keyword>
<gene>
    <name evidence="10" type="ORF">SAMN05660923_01223</name>
</gene>
<feature type="transmembrane region" description="Helical" evidence="9">
    <location>
        <begin position="255"/>
        <end position="274"/>
    </location>
</feature>
<dbReference type="NCBIfam" id="TIGR00828">
    <property type="entry name" value="EIID-AGA"/>
    <property type="match status" value="1"/>
</dbReference>
<dbReference type="InterPro" id="IPR050303">
    <property type="entry name" value="GatZ_KbaZ_carbometab"/>
</dbReference>
<keyword evidence="7 9" id="KW-1133">Transmembrane helix</keyword>
<keyword evidence="8 9" id="KW-0472">Membrane</keyword>
<reference evidence="10 11" key="1">
    <citation type="submission" date="2016-10" db="EMBL/GenBank/DDBJ databases">
        <authorList>
            <person name="de Groot N.N."/>
        </authorList>
    </citation>
    <scope>NUCLEOTIDE SEQUENCE [LARGE SCALE GENOMIC DNA]</scope>
    <source>
        <strain evidence="10 11">DSM 23310</strain>
    </source>
</reference>
<dbReference type="AlphaFoldDB" id="A0A1H2WDA2"/>
<keyword evidence="11" id="KW-1185">Reference proteome</keyword>
<proteinExistence type="predicted"/>
<dbReference type="PANTHER" id="PTHR32502">
    <property type="entry name" value="N-ACETYLGALACTOSAMINE PERMEASE II COMPONENT-RELATED"/>
    <property type="match status" value="1"/>
</dbReference>
<keyword evidence="6 9" id="KW-0812">Transmembrane</keyword>
<keyword evidence="2" id="KW-0813">Transport</keyword>
<evidence type="ECO:0000256" key="8">
    <source>
        <dbReference type="ARBA" id="ARBA00023136"/>
    </source>
</evidence>
<organism evidence="10 11">
    <name type="scientific">Tepidimicrobium xylanilyticum</name>
    <dbReference type="NCBI Taxonomy" id="1123352"/>
    <lineage>
        <taxon>Bacteria</taxon>
        <taxon>Bacillati</taxon>
        <taxon>Bacillota</taxon>
        <taxon>Tissierellia</taxon>
        <taxon>Tissierellales</taxon>
        <taxon>Tepidimicrobiaceae</taxon>
        <taxon>Tepidimicrobium</taxon>
    </lineage>
</organism>
<accession>A0A1H2WDA2</accession>
<evidence type="ECO:0000256" key="3">
    <source>
        <dbReference type="ARBA" id="ARBA00022475"/>
    </source>
</evidence>
<dbReference type="Pfam" id="PF03613">
    <property type="entry name" value="EIID-AGA"/>
    <property type="match status" value="1"/>
</dbReference>
<evidence type="ECO:0000256" key="4">
    <source>
        <dbReference type="ARBA" id="ARBA00022597"/>
    </source>
</evidence>
<evidence type="ECO:0000256" key="5">
    <source>
        <dbReference type="ARBA" id="ARBA00022683"/>
    </source>
</evidence>